<keyword evidence="7" id="KW-0603">Photosystem I</keyword>
<evidence type="ECO:0000256" key="4">
    <source>
        <dbReference type="ARBA" id="ARBA00022640"/>
    </source>
</evidence>
<feature type="region of interest" description="Disordered" evidence="8">
    <location>
        <begin position="310"/>
        <end position="399"/>
    </location>
</feature>
<dbReference type="GO" id="GO:0009523">
    <property type="term" value="C:photosystem II"/>
    <property type="evidence" value="ECO:0007669"/>
    <property type="project" value="UniProtKB-KW"/>
</dbReference>
<feature type="region of interest" description="Disordered" evidence="8">
    <location>
        <begin position="280"/>
        <end position="299"/>
    </location>
</feature>
<feature type="binding site" evidence="6">
    <location>
        <position position="605"/>
    </location>
    <ligand>
        <name>chlorophyll a</name>
        <dbReference type="ChEBI" id="CHEBI:58416"/>
        <label>1</label>
    </ligand>
</feature>
<dbReference type="PANTHER" id="PTHR21649">
    <property type="entry name" value="CHLOROPHYLL A/B BINDING PROTEIN"/>
    <property type="match status" value="1"/>
</dbReference>
<proteinExistence type="inferred from homology"/>
<feature type="binding site" evidence="6">
    <location>
        <position position="721"/>
    </location>
    <ligand>
        <name>chlorophyll a</name>
        <dbReference type="ChEBI" id="CHEBI:58416"/>
        <label>1</label>
    </ligand>
</feature>
<feature type="compositionally biased region" description="Polar residues" evidence="8">
    <location>
        <begin position="371"/>
        <end position="399"/>
    </location>
</feature>
<evidence type="ECO:0000313" key="9">
    <source>
        <dbReference type="EMBL" id="KAK9863008.1"/>
    </source>
</evidence>
<feature type="compositionally biased region" description="Low complexity" evidence="8">
    <location>
        <begin position="791"/>
        <end position="804"/>
    </location>
</feature>
<feature type="binding site" evidence="6">
    <location>
        <position position="704"/>
    </location>
    <ligand>
        <name>chlorophyll a</name>
        <dbReference type="ChEBI" id="CHEBI:58416"/>
        <label>1</label>
    </ligand>
</feature>
<sequence>MQRAAFAALHHWAAFQHRWKSAAVACRAGRVCRILAAWKLQVLRCRRMKERLHAATLCTQRSKARHALQHWASLCRARALLVRVFGASEAAWNLRESQTHPYAVLQDSCVRWRSWAQAQRKQSAEQQALSIADTHWHHCLLASGWQAFQHCLDLVEGKAAEQTTSRYAMALRTWQQAAQKQQVERNKHVKAYEKARQSMARRGLAGLRQATAACCLHREKLRQAYEHREIWLIRRALMRWMAGQVAARGFHARARRRLLWKGFSALLDASQMQVQATANTLKGSGPQGSRHNSNQGDFRLPCTAHLDVTISSGQGQARERATSAARSGTSQGKKKTPIQGLLETSASRQPANANPAKSSLSQEILAESSHQDFLQTSTKPTQAGDTQKDAQQSDFGSNWQQAWQGQGAEHRPWLSEDLPWSPEVPLQAQATMTGFSSQLHGKSFAGCPQTLGRSNGTKTMALFGKGKGAGTKVLKTAQKGTQKATQTLKKGTQKKGPSGPKGAGGSSSYKKFQNDALWLPNTERPPWLDGALPGDRGFDPLGLAKPAEYLQYDVDQLDQNKAVNKAGKVLGQFKGGKSSGPTSNSLAPYDEVFGLTRFRETELIHGRWAMLAVLGVLVGEASTGVSWVDAGKVELDGAQYLGFRLPFTISQLCWIEAILVGGAEIYRNGELDSEKRIYPGGYFDPLSLVDGQDESRQFRLKEAEIKHGRLAMVAFLGFAAQAGVTGQGALGSLAKFSSSFAPELVEDVEKALVSYDQDLSPSQQFGRMSALQIQSSLRVDAKTGTRRASKPGSRPTGSPGGSRSYQKFQKDARWLPNTPRPDWLDGTLPGDRGFDPLGLAKPAEYLQYSADSQNINTSQNFPGRLEGQWRGDNKSDGGLTGTPLAPYADAFGLQRFRENELIHGRWAMLACLGVVIGEASTGVSWVDAGKVELDATRYLNFRLPFTVTQLVWVEAILVGTAEIYRNSELDPSKRIYPGGLFDPLNLVDGQDEARQFRLKEAELKHGRLAMIAFAGFAAQAGGLPFHDDNHGSRGLP</sequence>
<evidence type="ECO:0000256" key="3">
    <source>
        <dbReference type="ARBA" id="ARBA00022531"/>
    </source>
</evidence>
<comment type="caution">
    <text evidence="9">The sequence shown here is derived from an EMBL/GenBank/DDBJ whole genome shotgun (WGS) entry which is preliminary data.</text>
</comment>
<evidence type="ECO:0000256" key="6">
    <source>
        <dbReference type="PIRSR" id="PIRSR601344-1"/>
    </source>
</evidence>
<feature type="region of interest" description="Disordered" evidence="8">
    <location>
        <begin position="477"/>
        <end position="508"/>
    </location>
</feature>
<keyword evidence="7" id="KW-0793">Thylakoid</keyword>
<dbReference type="SUPFAM" id="SSF103511">
    <property type="entry name" value="Chlorophyll a-b binding protein"/>
    <property type="match status" value="2"/>
</dbReference>
<keyword evidence="4 7" id="KW-0934">Plastid</keyword>
<feature type="compositionally biased region" description="Polar residues" evidence="8">
    <location>
        <begin position="342"/>
        <end position="362"/>
    </location>
</feature>
<feature type="binding site" evidence="6">
    <location>
        <position position="701"/>
    </location>
    <ligand>
        <name>chlorophyll a</name>
        <dbReference type="ChEBI" id="CHEBI:58416"/>
        <label>1</label>
    </ligand>
</feature>
<dbReference type="GO" id="GO:0009535">
    <property type="term" value="C:chloroplast thylakoid membrane"/>
    <property type="evidence" value="ECO:0007669"/>
    <property type="project" value="UniProtKB-SubCell"/>
</dbReference>
<dbReference type="Pfam" id="PF00504">
    <property type="entry name" value="Chloroa_b-bind"/>
    <property type="match status" value="2"/>
</dbReference>
<evidence type="ECO:0000256" key="5">
    <source>
        <dbReference type="ARBA" id="ARBA00022991"/>
    </source>
</evidence>
<dbReference type="GO" id="GO:0009522">
    <property type="term" value="C:photosystem I"/>
    <property type="evidence" value="ECO:0007669"/>
    <property type="project" value="UniProtKB-KW"/>
</dbReference>
<accession>A0AAW1T2U2</accession>
<dbReference type="Gene3D" id="1.10.3460.10">
    <property type="entry name" value="Chlorophyll a/b binding protein domain"/>
    <property type="match status" value="2"/>
</dbReference>
<feature type="binding site" description="axial binding residue" evidence="6">
    <location>
        <position position="671"/>
    </location>
    <ligand>
        <name>chlorophyll b</name>
        <dbReference type="ChEBI" id="CHEBI:61721"/>
        <label>1</label>
    </ligand>
    <ligandPart>
        <name>Mg</name>
        <dbReference type="ChEBI" id="CHEBI:25107"/>
    </ligandPart>
</feature>
<comment type="subcellular location">
    <subcellularLocation>
        <location evidence="7">Plastid</location>
        <location evidence="7">Chloroplast thylakoid membrane</location>
    </subcellularLocation>
</comment>
<feature type="binding site" evidence="6">
    <location>
        <position position="602"/>
    </location>
    <ligand>
        <name>chlorophyll a</name>
        <dbReference type="ChEBI" id="CHEBI:58416"/>
        <label>1</label>
    </ligand>
</feature>
<evidence type="ECO:0000256" key="8">
    <source>
        <dbReference type="SAM" id="MobiDB-lite"/>
    </source>
</evidence>
<comment type="similarity">
    <text evidence="7">Belongs to the light-harvesting chlorophyll a/b-binding (LHC) protein family.</text>
</comment>
<dbReference type="EMBL" id="JALJOV010000529">
    <property type="protein sequence ID" value="KAK9863008.1"/>
    <property type="molecule type" value="Genomic_DNA"/>
</dbReference>
<keyword evidence="10" id="KW-1185">Reference proteome</keyword>
<gene>
    <name evidence="9" type="ORF">WJX84_008788</name>
</gene>
<dbReference type="AlphaFoldDB" id="A0AAW1T2U2"/>
<dbReference type="InterPro" id="IPR022796">
    <property type="entry name" value="Chloroa_b-bind"/>
</dbReference>
<evidence type="ECO:0000256" key="1">
    <source>
        <dbReference type="ARBA" id="ARBA00022494"/>
    </source>
</evidence>
<dbReference type="GO" id="GO:0009765">
    <property type="term" value="P:photosynthesis, light harvesting"/>
    <property type="evidence" value="ECO:0007669"/>
    <property type="project" value="InterPro"/>
</dbReference>
<dbReference type="GO" id="GO:0016168">
    <property type="term" value="F:chlorophyll binding"/>
    <property type="evidence" value="ECO:0007669"/>
    <property type="project" value="UniProtKB-KW"/>
</dbReference>
<keyword evidence="1 6" id="KW-0148">Chlorophyll</keyword>
<feature type="binding site" description="axial binding residue" evidence="6">
    <location>
        <position position="607"/>
    </location>
    <ligand>
        <name>chlorophyll b</name>
        <dbReference type="ChEBI" id="CHEBI:61721"/>
        <label>1</label>
    </ligand>
    <ligandPart>
        <name>Mg</name>
        <dbReference type="ChEBI" id="CHEBI:25107"/>
    </ligandPart>
</feature>
<feature type="binding site" evidence="6">
    <location>
        <position position="641"/>
    </location>
    <ligand>
        <name>chlorophyll a</name>
        <dbReference type="ChEBI" id="CHEBI:58416"/>
        <label>1</label>
    </ligand>
</feature>
<dbReference type="Proteomes" id="UP001485043">
    <property type="component" value="Unassembled WGS sequence"/>
</dbReference>
<keyword evidence="2 7" id="KW-0150">Chloroplast</keyword>
<evidence type="ECO:0000313" key="10">
    <source>
        <dbReference type="Proteomes" id="UP001485043"/>
    </source>
</evidence>
<feature type="binding site" evidence="6">
    <location>
        <position position="709"/>
    </location>
    <ligand>
        <name>chlorophyll a</name>
        <dbReference type="ChEBI" id="CHEBI:58416"/>
        <label>1</label>
    </ligand>
</feature>
<feature type="region of interest" description="Disordered" evidence="8">
    <location>
        <begin position="776"/>
        <end position="827"/>
    </location>
</feature>
<feature type="compositionally biased region" description="Low complexity" evidence="8">
    <location>
        <begin position="477"/>
        <end position="498"/>
    </location>
</feature>
<keyword evidence="5 7" id="KW-0157">Chromophore</keyword>
<protein>
    <recommendedName>
        <fullName evidence="7">Chlorophyll a-b binding protein, chloroplastic</fullName>
    </recommendedName>
</protein>
<reference evidence="9 10" key="1">
    <citation type="journal article" date="2024" name="Nat. Commun.">
        <title>Phylogenomics reveals the evolutionary origins of lichenization in chlorophyte algae.</title>
        <authorList>
            <person name="Puginier C."/>
            <person name="Libourel C."/>
            <person name="Otte J."/>
            <person name="Skaloud P."/>
            <person name="Haon M."/>
            <person name="Grisel S."/>
            <person name="Petersen M."/>
            <person name="Berrin J.G."/>
            <person name="Delaux P.M."/>
            <person name="Dal Grande F."/>
            <person name="Keller J."/>
        </authorList>
    </citation>
    <scope>NUCLEOTIDE SEQUENCE [LARGE SCALE GENOMIC DNA]</scope>
    <source>
        <strain evidence="9 10">SAG 2523</strain>
    </source>
</reference>
<dbReference type="InterPro" id="IPR001344">
    <property type="entry name" value="Chloro_AB-bd_pln"/>
</dbReference>
<organism evidence="9 10">
    <name type="scientific">Apatococcus fuscideae</name>
    <dbReference type="NCBI Taxonomy" id="2026836"/>
    <lineage>
        <taxon>Eukaryota</taxon>
        <taxon>Viridiplantae</taxon>
        <taxon>Chlorophyta</taxon>
        <taxon>core chlorophytes</taxon>
        <taxon>Trebouxiophyceae</taxon>
        <taxon>Chlorellales</taxon>
        <taxon>Chlorellaceae</taxon>
        <taxon>Apatococcus</taxon>
    </lineage>
</organism>
<feature type="compositionally biased region" description="Polar residues" evidence="8">
    <location>
        <begin position="280"/>
        <end position="296"/>
    </location>
</feature>
<evidence type="ECO:0000256" key="7">
    <source>
        <dbReference type="RuleBase" id="RU363080"/>
    </source>
</evidence>
<keyword evidence="3 7" id="KW-0602">Photosynthesis</keyword>
<evidence type="ECO:0000256" key="2">
    <source>
        <dbReference type="ARBA" id="ARBA00022528"/>
    </source>
</evidence>
<comment type="function">
    <text evidence="7">The light-harvesting complex (LHC) functions as a light receptor, it captures and delivers excitation energy to photosystems with which it is closely associated.</text>
</comment>
<keyword evidence="7" id="KW-0604">Photosystem II</keyword>
<name>A0AAW1T2U2_9CHLO</name>